<proteinExistence type="predicted"/>
<dbReference type="Proteomes" id="UP000092993">
    <property type="component" value="Unassembled WGS sequence"/>
</dbReference>
<organism evidence="2 3">
    <name type="scientific">Grifola frondosa</name>
    <name type="common">Maitake</name>
    <name type="synonym">Polyporus frondosus</name>
    <dbReference type="NCBI Taxonomy" id="5627"/>
    <lineage>
        <taxon>Eukaryota</taxon>
        <taxon>Fungi</taxon>
        <taxon>Dikarya</taxon>
        <taxon>Basidiomycota</taxon>
        <taxon>Agaricomycotina</taxon>
        <taxon>Agaricomycetes</taxon>
        <taxon>Polyporales</taxon>
        <taxon>Grifolaceae</taxon>
        <taxon>Grifola</taxon>
    </lineage>
</organism>
<dbReference type="EMBL" id="LUGG01000015">
    <property type="protein sequence ID" value="OBZ69537.1"/>
    <property type="molecule type" value="Genomic_DNA"/>
</dbReference>
<evidence type="ECO:0000313" key="3">
    <source>
        <dbReference type="Proteomes" id="UP000092993"/>
    </source>
</evidence>
<dbReference type="AlphaFoldDB" id="A0A1C7LZE0"/>
<sequence>MILPVDKRDLPGDELVPLDAPHHMTPSRAEKAGPSSSSIAAWSLSSQDKAPRRPAPWFSFSAYGRAARSVRVTVLGILRDVVKHAARPESLGLLTSCSDACRTYDLSFSAILQEPSVEGHTPIYWAVINRPPEPPREDTPDLVTALLTMAAPLADATLSELRLACLQTSDQALFQRLRLSPAFAPLSGTEEIILGGSVPPDEVVVEEMPGDEGAFAVCVRFPLFQKRMRISKEVALEFIARGRLWSLKFFVVAEHDMRTGFKYYAPGTWVVTLALLEHSPPTCIDSAPHHCRPTPRSARVPIFACGGGAP</sequence>
<protein>
    <submittedName>
        <fullName evidence="2">Uncharacterized protein</fullName>
    </submittedName>
</protein>
<evidence type="ECO:0000313" key="2">
    <source>
        <dbReference type="EMBL" id="OBZ69537.1"/>
    </source>
</evidence>
<keyword evidence="3" id="KW-1185">Reference proteome</keyword>
<reference evidence="2 3" key="1">
    <citation type="submission" date="2016-03" db="EMBL/GenBank/DDBJ databases">
        <title>Whole genome sequencing of Grifola frondosa 9006-11.</title>
        <authorList>
            <person name="Min B."/>
            <person name="Park H."/>
            <person name="Kim J.-G."/>
            <person name="Cho H."/>
            <person name="Oh Y.-L."/>
            <person name="Kong W.-S."/>
            <person name="Choi I.-G."/>
        </authorList>
    </citation>
    <scope>NUCLEOTIDE SEQUENCE [LARGE SCALE GENOMIC DNA]</scope>
    <source>
        <strain evidence="2 3">9006-11</strain>
    </source>
</reference>
<name>A0A1C7LZE0_GRIFR</name>
<evidence type="ECO:0000256" key="1">
    <source>
        <dbReference type="SAM" id="MobiDB-lite"/>
    </source>
</evidence>
<gene>
    <name evidence="2" type="ORF">A0H81_10144</name>
</gene>
<feature type="compositionally biased region" description="Low complexity" evidence="1">
    <location>
        <begin position="35"/>
        <end position="46"/>
    </location>
</feature>
<feature type="compositionally biased region" description="Basic and acidic residues" evidence="1">
    <location>
        <begin position="1"/>
        <end position="11"/>
    </location>
</feature>
<feature type="region of interest" description="Disordered" evidence="1">
    <location>
        <begin position="1"/>
        <end position="52"/>
    </location>
</feature>
<dbReference type="OrthoDB" id="2959034at2759"/>
<accession>A0A1C7LZE0</accession>
<dbReference type="OMA" id="PLYWAII"/>
<comment type="caution">
    <text evidence="2">The sequence shown here is derived from an EMBL/GenBank/DDBJ whole genome shotgun (WGS) entry which is preliminary data.</text>
</comment>